<dbReference type="SUPFAM" id="SSF63817">
    <property type="entry name" value="Sortase"/>
    <property type="match status" value="1"/>
</dbReference>
<dbReference type="NCBIfam" id="TIGR03784">
    <property type="entry name" value="marine_sortase"/>
    <property type="match status" value="1"/>
</dbReference>
<gene>
    <name evidence="2" type="ORF">LCGC14_1522810</name>
</gene>
<comment type="caution">
    <text evidence="2">The sequence shown here is derived from an EMBL/GenBank/DDBJ whole genome shotgun (WGS) entry which is preliminary data.</text>
</comment>
<keyword evidence="1" id="KW-0378">Hydrolase</keyword>
<sequence>MKLKLSAKLILPAILLCLASWQLGQGSYIHLKAGVAQYLIADAWQQQENSTTQIKPWPWADTWPVARLVVPQHNIDQYVLAGVSGESLAFGPGYVFASAAPTALGNTIIAAHRDTHFSFLKDLKKGEVITLYDRQGTQRHYVVHDMTIVDKDDVAWLNIDKAQYQLTLATCYPFDAIQAGGPLRYVVRAISLPDISA</sequence>
<dbReference type="Gene3D" id="2.40.260.10">
    <property type="entry name" value="Sortase"/>
    <property type="match status" value="1"/>
</dbReference>
<evidence type="ECO:0000313" key="2">
    <source>
        <dbReference type="EMBL" id="KKM62327.1"/>
    </source>
</evidence>
<dbReference type="InterPro" id="IPR022445">
    <property type="entry name" value="Sortase_proteobact_type"/>
</dbReference>
<organism evidence="2">
    <name type="scientific">marine sediment metagenome</name>
    <dbReference type="NCBI Taxonomy" id="412755"/>
    <lineage>
        <taxon>unclassified sequences</taxon>
        <taxon>metagenomes</taxon>
        <taxon>ecological metagenomes</taxon>
    </lineage>
</organism>
<accession>A0A0F9LZ94</accession>
<dbReference type="InterPro" id="IPR041999">
    <property type="entry name" value="Sortase_D_1"/>
</dbReference>
<dbReference type="CDD" id="cd05828">
    <property type="entry name" value="Sortase_D_1"/>
    <property type="match status" value="1"/>
</dbReference>
<dbReference type="Pfam" id="PF04203">
    <property type="entry name" value="Sortase"/>
    <property type="match status" value="1"/>
</dbReference>
<dbReference type="EMBL" id="LAZR01011317">
    <property type="protein sequence ID" value="KKM62327.1"/>
    <property type="molecule type" value="Genomic_DNA"/>
</dbReference>
<dbReference type="InterPro" id="IPR005754">
    <property type="entry name" value="Sortase"/>
</dbReference>
<dbReference type="GO" id="GO:0016787">
    <property type="term" value="F:hydrolase activity"/>
    <property type="evidence" value="ECO:0007669"/>
    <property type="project" value="UniProtKB-KW"/>
</dbReference>
<dbReference type="NCBIfam" id="TIGR01076">
    <property type="entry name" value="sortase_fam"/>
    <property type="match status" value="1"/>
</dbReference>
<protein>
    <recommendedName>
        <fullName evidence="3">Sortase family protein</fullName>
    </recommendedName>
</protein>
<evidence type="ECO:0000256" key="1">
    <source>
        <dbReference type="ARBA" id="ARBA00022801"/>
    </source>
</evidence>
<dbReference type="InterPro" id="IPR023365">
    <property type="entry name" value="Sortase_dom-sf"/>
</dbReference>
<evidence type="ECO:0008006" key="3">
    <source>
        <dbReference type="Google" id="ProtNLM"/>
    </source>
</evidence>
<name>A0A0F9LZ94_9ZZZZ</name>
<reference evidence="2" key="1">
    <citation type="journal article" date="2015" name="Nature">
        <title>Complex archaea that bridge the gap between prokaryotes and eukaryotes.</title>
        <authorList>
            <person name="Spang A."/>
            <person name="Saw J.H."/>
            <person name="Jorgensen S.L."/>
            <person name="Zaremba-Niedzwiedzka K."/>
            <person name="Martijn J."/>
            <person name="Lind A.E."/>
            <person name="van Eijk R."/>
            <person name="Schleper C."/>
            <person name="Guy L."/>
            <person name="Ettema T.J."/>
        </authorList>
    </citation>
    <scope>NUCLEOTIDE SEQUENCE</scope>
</reference>
<dbReference type="AlphaFoldDB" id="A0A0F9LZ94"/>
<proteinExistence type="predicted"/>